<gene>
    <name evidence="1" type="ORF">MILUP08_40657</name>
</gene>
<dbReference type="Proteomes" id="UP000003448">
    <property type="component" value="Unassembled WGS sequence"/>
</dbReference>
<name>I0KW00_9ACTN</name>
<comment type="caution">
    <text evidence="1">The sequence shown here is derived from an EMBL/GenBank/DDBJ whole genome shotgun (WGS) entry which is preliminary data.</text>
</comment>
<dbReference type="eggNOG" id="ENOG5030AK5">
    <property type="taxonomic scope" value="Bacteria"/>
</dbReference>
<keyword evidence="2" id="KW-1185">Reference proteome</keyword>
<sequence length="89" mass="10099">MTEQAATRVALYTFAQHTNRRVAEFNWQPGQPVSLTILDPEWGAVAQDFYDNGVPVGAERVPPEAGAEFMRALLQRFRMSYYKFVDESG</sequence>
<reference evidence="2" key="1">
    <citation type="journal article" date="2012" name="J. Bacteriol.">
        <title>Genome Sequence of Micromonospora lupini Lupac 08, Isolated from Root Nodules of Lupinus angustifolius.</title>
        <authorList>
            <person name="Alonso-Vega P."/>
            <person name="Normand P."/>
            <person name="Bacigalupe R."/>
            <person name="Pujic P."/>
            <person name="Lajus A."/>
            <person name="Vallenet D."/>
            <person name="Carro L."/>
            <person name="Coll P."/>
            <person name="Trujillo M.E."/>
        </authorList>
    </citation>
    <scope>NUCLEOTIDE SEQUENCE [LARGE SCALE GENOMIC DNA]</scope>
    <source>
        <strain evidence="2">Lupac 08</strain>
    </source>
</reference>
<dbReference type="AlphaFoldDB" id="I0KW00"/>
<dbReference type="EMBL" id="CAIE01000009">
    <property type="protein sequence ID" value="CCH15747.1"/>
    <property type="molecule type" value="Genomic_DNA"/>
</dbReference>
<organism evidence="1 2">
    <name type="scientific">Micromonospora lupini str. Lupac 08</name>
    <dbReference type="NCBI Taxonomy" id="1150864"/>
    <lineage>
        <taxon>Bacteria</taxon>
        <taxon>Bacillati</taxon>
        <taxon>Actinomycetota</taxon>
        <taxon>Actinomycetes</taxon>
        <taxon>Micromonosporales</taxon>
        <taxon>Micromonosporaceae</taxon>
        <taxon>Micromonospora</taxon>
    </lineage>
</organism>
<evidence type="ECO:0000313" key="1">
    <source>
        <dbReference type="EMBL" id="CCH15747.1"/>
    </source>
</evidence>
<dbReference type="STRING" id="1150864.MILUP08_40657"/>
<protein>
    <submittedName>
        <fullName evidence="1">Uncharacterized protein</fullName>
    </submittedName>
</protein>
<evidence type="ECO:0000313" key="2">
    <source>
        <dbReference type="Proteomes" id="UP000003448"/>
    </source>
</evidence>
<proteinExistence type="predicted"/>
<accession>I0KW00</accession>